<evidence type="ECO:0000313" key="2">
    <source>
        <dbReference type="Proteomes" id="UP001652600"/>
    </source>
</evidence>
<dbReference type="InParanoid" id="A0A1S3BPX6"/>
<organism evidence="2 3">
    <name type="scientific">Cucumis melo</name>
    <name type="common">Muskmelon</name>
    <dbReference type="NCBI Taxonomy" id="3656"/>
    <lineage>
        <taxon>Eukaryota</taxon>
        <taxon>Viridiplantae</taxon>
        <taxon>Streptophyta</taxon>
        <taxon>Embryophyta</taxon>
        <taxon>Tracheophyta</taxon>
        <taxon>Spermatophyta</taxon>
        <taxon>Magnoliopsida</taxon>
        <taxon>eudicotyledons</taxon>
        <taxon>Gunneridae</taxon>
        <taxon>Pentapetalae</taxon>
        <taxon>rosids</taxon>
        <taxon>fabids</taxon>
        <taxon>Cucurbitales</taxon>
        <taxon>Cucurbitaceae</taxon>
        <taxon>Benincaseae</taxon>
        <taxon>Cucumis</taxon>
    </lineage>
</organism>
<dbReference type="Proteomes" id="UP001652600">
    <property type="component" value="Chromosome 2"/>
</dbReference>
<dbReference type="RefSeq" id="XP_008450299.2">
    <property type="nucleotide sequence ID" value="XM_008452077.3"/>
</dbReference>
<dbReference type="Gene3D" id="2.30.240.10">
    <property type="entry name" value="At5g01610-like"/>
    <property type="match status" value="1"/>
</dbReference>
<dbReference type="PANTHER" id="PTHR31676">
    <property type="entry name" value="T31J12.3 PROTEIN-RELATED"/>
    <property type="match status" value="1"/>
</dbReference>
<keyword evidence="2" id="KW-1185">Reference proteome</keyword>
<dbReference type="KEGG" id="cmo:103491951"/>
<dbReference type="Pfam" id="PF04398">
    <property type="entry name" value="DUF538"/>
    <property type="match status" value="1"/>
</dbReference>
<dbReference type="InterPro" id="IPR036758">
    <property type="entry name" value="At5g01610-like"/>
</dbReference>
<dbReference type="InterPro" id="IPR007493">
    <property type="entry name" value="DUF538"/>
</dbReference>
<evidence type="ECO:0000256" key="1">
    <source>
        <dbReference type="SAM" id="SignalP"/>
    </source>
</evidence>
<dbReference type="SUPFAM" id="SSF141562">
    <property type="entry name" value="At5g01610-like"/>
    <property type="match status" value="1"/>
</dbReference>
<protein>
    <submittedName>
        <fullName evidence="3">Uncharacterized protein LOC103491951</fullName>
    </submittedName>
</protein>
<gene>
    <name evidence="3" type="primary">LOC103491951</name>
</gene>
<proteinExistence type="predicted"/>
<reference evidence="3" key="2">
    <citation type="submission" date="2025-08" db="UniProtKB">
        <authorList>
            <consortium name="RefSeq"/>
        </authorList>
    </citation>
    <scope>IDENTIFICATION</scope>
    <source>
        <tissue evidence="3">Stem</tissue>
    </source>
</reference>
<evidence type="ECO:0000313" key="3">
    <source>
        <dbReference type="RefSeq" id="XP_008450299.2"/>
    </source>
</evidence>
<reference evidence="2" key="1">
    <citation type="submission" date="2025-05" db="UniProtKB">
        <authorList>
            <consortium name="RefSeq"/>
        </authorList>
    </citation>
    <scope>NUCLEOTIDE SEQUENCE [LARGE SCALE GENOMIC DNA]</scope>
</reference>
<dbReference type="GeneID" id="103491951"/>
<dbReference type="PANTHER" id="PTHR31676:SF96">
    <property type="entry name" value="EXPRESSED PROTEIN"/>
    <property type="match status" value="1"/>
</dbReference>
<dbReference type="Gramene" id="MELO3C015079.2.1">
    <property type="protein sequence ID" value="MELO3C015079.2.1"/>
    <property type="gene ID" value="MELO3C015079.2"/>
</dbReference>
<accession>A0A1S3BPX6</accession>
<dbReference type="eggNOG" id="ENOG502S0AQ">
    <property type="taxonomic scope" value="Eukaryota"/>
</dbReference>
<name>A0A1S3BPX6_CUCME</name>
<feature type="chain" id="PRO_5044565339" evidence="1">
    <location>
        <begin position="30"/>
        <end position="164"/>
    </location>
</feature>
<sequence>MASFSRILSPFSLFLLILVISTQTHLSFSARDLLLKSSDIHDLLPLYGFPVGLLPSNVKSYTLSDDGSFVIELESACYVQFADLVYYGKTIKGKLSYGSLSDVSGIQVKKLFAWLPITGMRVTSDSKSIEFQVGFLSEALPFSMFESIPTCRKKACLEGKTEAV</sequence>
<feature type="signal peptide" evidence="1">
    <location>
        <begin position="1"/>
        <end position="29"/>
    </location>
</feature>
<keyword evidence="1" id="KW-0732">Signal</keyword>
<dbReference type="AlphaFoldDB" id="A0A1S3BPX6"/>